<organism evidence="2 3">
    <name type="scientific">Clostridium cavendishii DSM 21758</name>
    <dbReference type="NCBI Taxonomy" id="1121302"/>
    <lineage>
        <taxon>Bacteria</taxon>
        <taxon>Bacillati</taxon>
        <taxon>Bacillota</taxon>
        <taxon>Clostridia</taxon>
        <taxon>Eubacteriales</taxon>
        <taxon>Clostridiaceae</taxon>
        <taxon>Clostridium</taxon>
    </lineage>
</organism>
<proteinExistence type="predicted"/>
<dbReference type="Pfam" id="PF00903">
    <property type="entry name" value="Glyoxalase"/>
    <property type="match status" value="1"/>
</dbReference>
<keyword evidence="3" id="KW-1185">Reference proteome</keyword>
<keyword evidence="2" id="KW-0560">Oxidoreductase</keyword>
<name>A0A1M6GEF3_9CLOT</name>
<dbReference type="PANTHER" id="PTHR36437">
    <property type="entry name" value="GLYOXALASE/BLEOMYCIN RESISTANCE PROTEIN/DIOXYGENASE"/>
    <property type="match status" value="1"/>
</dbReference>
<dbReference type="STRING" id="1121302.SAMN02745163_01265"/>
<dbReference type="PANTHER" id="PTHR36437:SF2">
    <property type="entry name" value="GLYOXALASE_BLEOMYCIN RESISTANCE PROTEIN_DIOXYGENASE"/>
    <property type="match status" value="1"/>
</dbReference>
<dbReference type="GO" id="GO:0051213">
    <property type="term" value="F:dioxygenase activity"/>
    <property type="evidence" value="ECO:0007669"/>
    <property type="project" value="UniProtKB-KW"/>
</dbReference>
<dbReference type="PROSITE" id="PS51819">
    <property type="entry name" value="VOC"/>
    <property type="match status" value="1"/>
</dbReference>
<reference evidence="2 3" key="1">
    <citation type="submission" date="2016-11" db="EMBL/GenBank/DDBJ databases">
        <authorList>
            <person name="Jaros S."/>
            <person name="Januszkiewicz K."/>
            <person name="Wedrychowicz H."/>
        </authorList>
    </citation>
    <scope>NUCLEOTIDE SEQUENCE [LARGE SCALE GENOMIC DNA]</scope>
    <source>
        <strain evidence="2 3">DSM 21758</strain>
    </source>
</reference>
<dbReference type="AlphaFoldDB" id="A0A1M6GEF3"/>
<dbReference type="RefSeq" id="WP_072985839.1">
    <property type="nucleotide sequence ID" value="NZ_FQZB01000006.1"/>
</dbReference>
<evidence type="ECO:0000313" key="2">
    <source>
        <dbReference type="EMBL" id="SHJ08283.1"/>
    </source>
</evidence>
<sequence length="127" mass="14837">MINKIGKITLYVNNQEEAKEFWTKKLNFVVKFEQVMGPNMKWIEVGPSDSEFTTFVLYDKNLMKSQKSDANVLHPSIILSTSNIDDTYNELKNNDVNVNDIMKMPYGSMFSFKDQDGNEYLVREDKY</sequence>
<dbReference type="OrthoDB" id="9803079at2"/>
<dbReference type="InterPro" id="IPR004360">
    <property type="entry name" value="Glyas_Fos-R_dOase_dom"/>
</dbReference>
<protein>
    <submittedName>
        <fullName evidence="2">Catechol 2,3-dioxygenase</fullName>
    </submittedName>
</protein>
<feature type="domain" description="VOC" evidence="1">
    <location>
        <begin position="4"/>
        <end position="125"/>
    </location>
</feature>
<gene>
    <name evidence="2" type="ORF">SAMN02745163_01265</name>
</gene>
<dbReference type="Proteomes" id="UP000184310">
    <property type="component" value="Unassembled WGS sequence"/>
</dbReference>
<dbReference type="InterPro" id="IPR029068">
    <property type="entry name" value="Glyas_Bleomycin-R_OHBP_Dase"/>
</dbReference>
<dbReference type="Gene3D" id="3.10.180.10">
    <property type="entry name" value="2,3-Dihydroxybiphenyl 1,2-Dioxygenase, domain 1"/>
    <property type="match status" value="1"/>
</dbReference>
<dbReference type="InterPro" id="IPR037523">
    <property type="entry name" value="VOC_core"/>
</dbReference>
<dbReference type="SUPFAM" id="SSF54593">
    <property type="entry name" value="Glyoxalase/Bleomycin resistance protein/Dihydroxybiphenyl dioxygenase"/>
    <property type="match status" value="1"/>
</dbReference>
<accession>A0A1M6GEF3</accession>
<keyword evidence="2" id="KW-0223">Dioxygenase</keyword>
<evidence type="ECO:0000313" key="3">
    <source>
        <dbReference type="Proteomes" id="UP000184310"/>
    </source>
</evidence>
<dbReference type="EMBL" id="FQZB01000006">
    <property type="protein sequence ID" value="SHJ08283.1"/>
    <property type="molecule type" value="Genomic_DNA"/>
</dbReference>
<evidence type="ECO:0000259" key="1">
    <source>
        <dbReference type="PROSITE" id="PS51819"/>
    </source>
</evidence>